<dbReference type="SMART" id="SM00899">
    <property type="entry name" value="FeoA"/>
    <property type="match status" value="2"/>
</dbReference>
<accession>A0A940PK69</accession>
<evidence type="ECO:0000313" key="3">
    <source>
        <dbReference type="EMBL" id="MBP1044378.1"/>
    </source>
</evidence>
<comment type="caution">
    <text evidence="3">The sequence shown here is derived from an EMBL/GenBank/DDBJ whole genome shotgun (WGS) entry which is preliminary data.</text>
</comment>
<organism evidence="3 4">
    <name type="scientific">Vagococcus allomyrinae</name>
    <dbReference type="NCBI Taxonomy" id="2794353"/>
    <lineage>
        <taxon>Bacteria</taxon>
        <taxon>Bacillati</taxon>
        <taxon>Bacillota</taxon>
        <taxon>Bacilli</taxon>
        <taxon>Lactobacillales</taxon>
        <taxon>Enterococcaceae</taxon>
        <taxon>Vagococcus</taxon>
    </lineage>
</organism>
<protein>
    <submittedName>
        <fullName evidence="3">Ferrous iron transport protein A</fullName>
    </submittedName>
</protein>
<dbReference type="RefSeq" id="WP_209532792.1">
    <property type="nucleotide sequence ID" value="NZ_JAEEGA010000026.1"/>
</dbReference>
<dbReference type="InterPro" id="IPR007167">
    <property type="entry name" value="Fe-transptr_FeoA-like"/>
</dbReference>
<sequence>MLNLQEGSVGTVYYFKEVVDASTSERHLANLGFVKGAKIRIISQDKRGDLIILVKDARLAISPSVASQVIVSTESSQPIHCQTLDGVGIGAVTKVENVLGSGLLRRRLMDMGLTRGVDVMIRKVAPLGDPIEVTIRGYELTLRKAEAELVLVKEV</sequence>
<dbReference type="Gene3D" id="2.30.30.90">
    <property type="match status" value="2"/>
</dbReference>
<proteinExistence type="predicted"/>
<keyword evidence="4" id="KW-1185">Reference proteome</keyword>
<dbReference type="InterPro" id="IPR008988">
    <property type="entry name" value="Transcriptional_repressor_C"/>
</dbReference>
<reference evidence="3" key="1">
    <citation type="submission" date="2020-12" db="EMBL/GenBank/DDBJ databases">
        <title>Vagococcus allomyrinae sp. nov. and Enterococcus lavae sp. nov., isolated from the larvae of Allomyrina dichotoma.</title>
        <authorList>
            <person name="Lee S.D."/>
        </authorList>
    </citation>
    <scope>NUCLEOTIDE SEQUENCE</scope>
    <source>
        <strain evidence="3">BWB3-3</strain>
    </source>
</reference>
<dbReference type="PANTHER" id="PTHR42954">
    <property type="entry name" value="FE(2+) TRANSPORT PROTEIN A"/>
    <property type="match status" value="1"/>
</dbReference>
<keyword evidence="1" id="KW-0408">Iron</keyword>
<dbReference type="Proteomes" id="UP000674938">
    <property type="component" value="Unassembled WGS sequence"/>
</dbReference>
<dbReference type="EMBL" id="JAEEGA010000026">
    <property type="protein sequence ID" value="MBP1044378.1"/>
    <property type="molecule type" value="Genomic_DNA"/>
</dbReference>
<feature type="domain" description="Ferrous iron transporter FeoA-like" evidence="2">
    <location>
        <begin position="2"/>
        <end position="73"/>
    </location>
</feature>
<dbReference type="InterPro" id="IPR052713">
    <property type="entry name" value="FeoA"/>
</dbReference>
<evidence type="ECO:0000256" key="1">
    <source>
        <dbReference type="ARBA" id="ARBA00023004"/>
    </source>
</evidence>
<dbReference type="InterPro" id="IPR038157">
    <property type="entry name" value="FeoA_core_dom"/>
</dbReference>
<dbReference type="AlphaFoldDB" id="A0A940PK69"/>
<name>A0A940PK69_9ENTE</name>
<dbReference type="Pfam" id="PF04023">
    <property type="entry name" value="FeoA"/>
    <property type="match status" value="2"/>
</dbReference>
<dbReference type="SUPFAM" id="SSF50037">
    <property type="entry name" value="C-terminal domain of transcriptional repressors"/>
    <property type="match status" value="2"/>
</dbReference>
<feature type="domain" description="Ferrous iron transporter FeoA-like" evidence="2">
    <location>
        <begin position="82"/>
        <end position="154"/>
    </location>
</feature>
<gene>
    <name evidence="3" type="ORF">I6N95_25540</name>
</gene>
<dbReference type="PANTHER" id="PTHR42954:SF2">
    <property type="entry name" value="FE(2+) TRANSPORT PROTEIN A"/>
    <property type="match status" value="1"/>
</dbReference>
<evidence type="ECO:0000313" key="4">
    <source>
        <dbReference type="Proteomes" id="UP000674938"/>
    </source>
</evidence>
<dbReference type="GO" id="GO:0046914">
    <property type="term" value="F:transition metal ion binding"/>
    <property type="evidence" value="ECO:0007669"/>
    <property type="project" value="InterPro"/>
</dbReference>
<evidence type="ECO:0000259" key="2">
    <source>
        <dbReference type="SMART" id="SM00899"/>
    </source>
</evidence>